<reference evidence="1 2" key="1">
    <citation type="journal article" date="2013" name="Genome Announc.">
        <title>Draft Genome Sequence of 'Candidatus Halobonum tyrrellensis' Strain G22, Isolated from the Hypersaline Waters of Lake Tyrrell, Australia.</title>
        <authorList>
            <person name="Ugalde J.A."/>
            <person name="Narasingarao P."/>
            <person name="Kuo S."/>
            <person name="Podell S."/>
            <person name="Allen E.E."/>
        </authorList>
    </citation>
    <scope>NUCLEOTIDE SEQUENCE [LARGE SCALE GENOMIC DNA]</scope>
    <source>
        <strain evidence="1 2">G22</strain>
    </source>
</reference>
<evidence type="ECO:0000313" key="2">
    <source>
        <dbReference type="Proteomes" id="UP000017840"/>
    </source>
</evidence>
<organism evidence="1 2">
    <name type="scientific">Candidatus Halobonum tyrrellensis G22</name>
    <dbReference type="NCBI Taxonomy" id="1324957"/>
    <lineage>
        <taxon>Archaea</taxon>
        <taxon>Methanobacteriati</taxon>
        <taxon>Methanobacteriota</taxon>
        <taxon>Stenosarchaea group</taxon>
        <taxon>Halobacteria</taxon>
        <taxon>Halobacteriales</taxon>
        <taxon>Haloferacaceae</taxon>
        <taxon>Candidatus Halobonum</taxon>
    </lineage>
</organism>
<dbReference type="PATRIC" id="fig|1324957.4.peg.1598"/>
<name>V4HET3_9EURY</name>
<dbReference type="Pfam" id="PF25252">
    <property type="entry name" value="DUF7854"/>
    <property type="match status" value="1"/>
</dbReference>
<dbReference type="OrthoDB" id="226203at2157"/>
<dbReference type="AlphaFoldDB" id="V4HET3"/>
<dbReference type="InterPro" id="IPR057176">
    <property type="entry name" value="DUF7854"/>
</dbReference>
<dbReference type="Proteomes" id="UP000017840">
    <property type="component" value="Unassembled WGS sequence"/>
</dbReference>
<dbReference type="STRING" id="1324957.K933_07883"/>
<gene>
    <name evidence="1" type="ORF">K933_07883</name>
</gene>
<accession>V4HET3</accession>
<sequence>MDRISAIRNVEDALRKFEEGEADLAATERRVGTVLRTFATEFETDDRRAYRGVGGPGDGTVVVAPSPTAARERIAALSDGEPDDIEPII</sequence>
<evidence type="ECO:0000313" key="1">
    <source>
        <dbReference type="EMBL" id="ESP88618.1"/>
    </source>
</evidence>
<comment type="caution">
    <text evidence="1">The sequence shown here is derived from an EMBL/GenBank/DDBJ whole genome shotgun (WGS) entry which is preliminary data.</text>
</comment>
<keyword evidence="2" id="KW-1185">Reference proteome</keyword>
<dbReference type="RefSeq" id="WP_023394162.1">
    <property type="nucleotide sequence ID" value="NZ_ASGZ01000027.1"/>
</dbReference>
<proteinExistence type="predicted"/>
<dbReference type="eggNOG" id="arCOG04730">
    <property type="taxonomic scope" value="Archaea"/>
</dbReference>
<protein>
    <submittedName>
        <fullName evidence="1">Uncharacterized protein</fullName>
    </submittedName>
</protein>
<dbReference type="EMBL" id="ASGZ01000027">
    <property type="protein sequence ID" value="ESP88618.1"/>
    <property type="molecule type" value="Genomic_DNA"/>
</dbReference>